<organism evidence="1 2">
    <name type="scientific">Marinactinospora rubrisoli</name>
    <dbReference type="NCBI Taxonomy" id="2715399"/>
    <lineage>
        <taxon>Bacteria</taxon>
        <taxon>Bacillati</taxon>
        <taxon>Actinomycetota</taxon>
        <taxon>Actinomycetes</taxon>
        <taxon>Streptosporangiales</taxon>
        <taxon>Nocardiopsidaceae</taxon>
        <taxon>Marinactinospora</taxon>
    </lineage>
</organism>
<sequence length="875" mass="94465">MDTAARNAVGPLLAAAPAQDWQRQLNGAKDVIATGLRACRLPSGLIHAVVDSGDPALMAEVAKNPNLAAQPESLDRLIDAVVSAPGDGEGPSDVLNALLFTNSVVERIPAVRERLAASGHPAMLEKALPGNQEEDAPWSLRLRRQILSSVQVDPATSGRRRMLAHALARWNVRWARAAVTCSDPAMVRATLAAFGGELSRAEQLRAALSLYEHDGAAALASLGDVALRPETADLVRRVAATDDAEALRRAVAEAEGTAGVLEELYEPDLADRAELLDLRDSLDWPAVLAAVRARPLDAAAAAALTARADCPDEVRDACYATQPLAVAEHTPRPDLRLLTADCVPQGRAEAVRAVIRRALGRDVTGAELLANCRPAVAALAEAGRTREADGPAETAWREFTAGLAKLAEDRLGSDLARWRAARALLADFAGSVPELLDAAAAASGDGAGAWPDADPVPADGVGLPPVDVRTAFQTLLDLASFTTLTALRPLVDGQTAQDMLVTGRWRPEWISWALEPGRTAELRLLAGRPGLHPDEIERLAALDDPEVNAALFFQNHLTSEQRRRMLCGRPFGPARCSPEERTTPVPLHPVLLRRLLDGPYPWQPQDALDCADLRLQHHIMRTVYVIGRIPQLRLMLNVWERHGRHALARLMSEAPICYSTYNESRTTVECLLARPDTDAALAELRAEVTRGESAEGQIAAFRKERRDRAVYVTETHVWQWEALLAEHRRAPFTPDVIGMMQRIPGCPAEISAEKVLFGREAKQYSKLMKGVPAADVLAEYDAGLADRVGENWLGKAIDAGRVTWAEALEHGRPARAVLAQLGKHDHEERGGSELSALVKATVAGDPDAWTLALRMLPDFPGPVAELLRTAATAVR</sequence>
<dbReference type="RefSeq" id="WP_379870840.1">
    <property type="nucleotide sequence ID" value="NZ_JBHTBH010000004.1"/>
</dbReference>
<dbReference type="Proteomes" id="UP001596540">
    <property type="component" value="Unassembled WGS sequence"/>
</dbReference>
<gene>
    <name evidence="1" type="ORF">ACFQRF_10605</name>
</gene>
<evidence type="ECO:0000313" key="1">
    <source>
        <dbReference type="EMBL" id="MFC7328191.1"/>
    </source>
</evidence>
<dbReference type="EMBL" id="JBHTBH010000004">
    <property type="protein sequence ID" value="MFC7328191.1"/>
    <property type="molecule type" value="Genomic_DNA"/>
</dbReference>
<name>A0ABW2KG13_9ACTN</name>
<comment type="caution">
    <text evidence="1">The sequence shown here is derived from an EMBL/GenBank/DDBJ whole genome shotgun (WGS) entry which is preliminary data.</text>
</comment>
<reference evidence="2" key="1">
    <citation type="journal article" date="2019" name="Int. J. Syst. Evol. Microbiol.">
        <title>The Global Catalogue of Microorganisms (GCM) 10K type strain sequencing project: providing services to taxonomists for standard genome sequencing and annotation.</title>
        <authorList>
            <consortium name="The Broad Institute Genomics Platform"/>
            <consortium name="The Broad Institute Genome Sequencing Center for Infectious Disease"/>
            <person name="Wu L."/>
            <person name="Ma J."/>
        </authorList>
    </citation>
    <scope>NUCLEOTIDE SEQUENCE [LARGE SCALE GENOMIC DNA]</scope>
    <source>
        <strain evidence="2">CGMCC 4.7382</strain>
    </source>
</reference>
<protein>
    <submittedName>
        <fullName evidence="1">Uncharacterized protein</fullName>
    </submittedName>
</protein>
<evidence type="ECO:0000313" key="2">
    <source>
        <dbReference type="Proteomes" id="UP001596540"/>
    </source>
</evidence>
<accession>A0ABW2KG13</accession>
<keyword evidence="2" id="KW-1185">Reference proteome</keyword>
<proteinExistence type="predicted"/>